<dbReference type="InterPro" id="IPR020942">
    <property type="entry name" value="Cyt_c_III_dom"/>
</dbReference>
<comment type="caution">
    <text evidence="7">The sequence shown here is derived from an EMBL/GenBank/DDBJ whole genome shotgun (WGS) entry which is preliminary data.</text>
</comment>
<dbReference type="EMBL" id="NBWU01000001">
    <property type="protein sequence ID" value="PCE65813.1"/>
    <property type="molecule type" value="Genomic_DNA"/>
</dbReference>
<sequence length="208" mass="23452">MRKSNHIVVMSIGLCLALGLTSCKHKEGEYHSVVERIEAMSADYDSVTVSSTPFLGEIETLEVHVHGQRFLIPESKKQIKGFACTECHTGSLEDLPKRRKKKAHWDIKLEHADSHTMACTTCHNPDNMDQLTSLTGSQIDFDYSFRLCGQCHTQEYKDWSGGAHGKSLVGWAPPRASMTCVNCHNPHQPGFPTKWPVRFNSQVQKERE</sequence>
<dbReference type="Proteomes" id="UP000219559">
    <property type="component" value="Unassembled WGS sequence"/>
</dbReference>
<dbReference type="AlphaFoldDB" id="A0A2A4GBI7"/>
<gene>
    <name evidence="7" type="ORF">B7P33_00460</name>
</gene>
<reference evidence="7 8" key="1">
    <citation type="submission" date="2017-04" db="EMBL/GenBank/DDBJ databases">
        <title>A new member of the family Flavobacteriaceae isolated from ascidians.</title>
        <authorList>
            <person name="Chen L."/>
        </authorList>
    </citation>
    <scope>NUCLEOTIDE SEQUENCE [LARGE SCALE GENOMIC DNA]</scope>
    <source>
        <strain evidence="7 8">HQA918</strain>
    </source>
</reference>
<dbReference type="OrthoDB" id="9814800at2"/>
<accession>A0A2A4GBI7</accession>
<dbReference type="InterPro" id="IPR036280">
    <property type="entry name" value="Multihaem_cyt_sf"/>
</dbReference>
<evidence type="ECO:0000256" key="4">
    <source>
        <dbReference type="ARBA" id="ARBA00022982"/>
    </source>
</evidence>
<evidence type="ECO:0000256" key="2">
    <source>
        <dbReference type="ARBA" id="ARBA00022617"/>
    </source>
</evidence>
<dbReference type="RefSeq" id="WP_097441342.1">
    <property type="nucleotide sequence ID" value="NZ_NBWU01000001.1"/>
</dbReference>
<dbReference type="SUPFAM" id="SSF48695">
    <property type="entry name" value="Multiheme cytochromes"/>
    <property type="match status" value="1"/>
</dbReference>
<evidence type="ECO:0000259" key="6">
    <source>
        <dbReference type="Pfam" id="PF02085"/>
    </source>
</evidence>
<keyword evidence="8" id="KW-1185">Reference proteome</keyword>
<proteinExistence type="predicted"/>
<dbReference type="Pfam" id="PF02085">
    <property type="entry name" value="Cytochrom_CIII"/>
    <property type="match status" value="1"/>
</dbReference>
<keyword evidence="1" id="KW-0813">Transport</keyword>
<evidence type="ECO:0000313" key="7">
    <source>
        <dbReference type="EMBL" id="PCE65813.1"/>
    </source>
</evidence>
<keyword evidence="4" id="KW-0249">Electron transport</keyword>
<name>A0A2A4GBI7_9FLAO</name>
<evidence type="ECO:0000256" key="5">
    <source>
        <dbReference type="ARBA" id="ARBA00023004"/>
    </source>
</evidence>
<dbReference type="PROSITE" id="PS51257">
    <property type="entry name" value="PROKAR_LIPOPROTEIN"/>
    <property type="match status" value="1"/>
</dbReference>
<evidence type="ECO:0000313" key="8">
    <source>
        <dbReference type="Proteomes" id="UP000219559"/>
    </source>
</evidence>
<keyword evidence="5" id="KW-0408">Iron</keyword>
<evidence type="ECO:0000256" key="3">
    <source>
        <dbReference type="ARBA" id="ARBA00022723"/>
    </source>
</evidence>
<feature type="domain" description="Class III cytochrome C" evidence="6">
    <location>
        <begin position="95"/>
        <end position="188"/>
    </location>
</feature>
<dbReference type="GO" id="GO:0020037">
    <property type="term" value="F:heme binding"/>
    <property type="evidence" value="ECO:0007669"/>
    <property type="project" value="InterPro"/>
</dbReference>
<dbReference type="Gene3D" id="3.90.10.10">
    <property type="entry name" value="Cytochrome C3"/>
    <property type="match status" value="1"/>
</dbReference>
<organism evidence="7 8">
    <name type="scientific">Sediminicola luteus</name>
    <dbReference type="NCBI Taxonomy" id="319238"/>
    <lineage>
        <taxon>Bacteria</taxon>
        <taxon>Pseudomonadati</taxon>
        <taxon>Bacteroidota</taxon>
        <taxon>Flavobacteriia</taxon>
        <taxon>Flavobacteriales</taxon>
        <taxon>Flavobacteriaceae</taxon>
        <taxon>Sediminicola</taxon>
    </lineage>
</organism>
<evidence type="ECO:0000256" key="1">
    <source>
        <dbReference type="ARBA" id="ARBA00022448"/>
    </source>
</evidence>
<keyword evidence="2" id="KW-0349">Heme</keyword>
<dbReference type="GO" id="GO:0009055">
    <property type="term" value="F:electron transfer activity"/>
    <property type="evidence" value="ECO:0007669"/>
    <property type="project" value="InterPro"/>
</dbReference>
<dbReference type="GO" id="GO:0046872">
    <property type="term" value="F:metal ion binding"/>
    <property type="evidence" value="ECO:0007669"/>
    <property type="project" value="UniProtKB-KW"/>
</dbReference>
<keyword evidence="3" id="KW-0479">Metal-binding</keyword>
<protein>
    <submittedName>
        <fullName evidence="7">Cytochrome C</fullName>
    </submittedName>
</protein>